<dbReference type="AntiFam" id="ANF00034">
    <property type="entry name" value="Antisense to 5.8S rRNA"/>
</dbReference>
<organism evidence="2 3">
    <name type="scientific">Salix dunnii</name>
    <dbReference type="NCBI Taxonomy" id="1413687"/>
    <lineage>
        <taxon>Eukaryota</taxon>
        <taxon>Viridiplantae</taxon>
        <taxon>Streptophyta</taxon>
        <taxon>Embryophyta</taxon>
        <taxon>Tracheophyta</taxon>
        <taxon>Spermatophyta</taxon>
        <taxon>Magnoliopsida</taxon>
        <taxon>eudicotyledons</taxon>
        <taxon>Gunneridae</taxon>
        <taxon>Pentapetalae</taxon>
        <taxon>rosids</taxon>
        <taxon>fabids</taxon>
        <taxon>Malpighiales</taxon>
        <taxon>Salicaceae</taxon>
        <taxon>Saliceae</taxon>
        <taxon>Salix</taxon>
    </lineage>
</organism>
<protein>
    <submittedName>
        <fullName evidence="2">Uncharacterized protein</fullName>
    </submittedName>
</protein>
<evidence type="ECO:0000313" key="2">
    <source>
        <dbReference type="EMBL" id="KAF9678710.1"/>
    </source>
</evidence>
<reference evidence="2 3" key="1">
    <citation type="submission" date="2020-10" db="EMBL/GenBank/DDBJ databases">
        <title>Plant Genome Project.</title>
        <authorList>
            <person name="Zhang R.-G."/>
        </authorList>
    </citation>
    <scope>NUCLEOTIDE SEQUENCE [LARGE SCALE GENOMIC DNA]</scope>
    <source>
        <strain evidence="2">FAFU-HL-1</strain>
        <tissue evidence="2">Leaf</tissue>
    </source>
</reference>
<feature type="compositionally biased region" description="Basic and acidic residues" evidence="1">
    <location>
        <begin position="346"/>
        <end position="380"/>
    </location>
</feature>
<feature type="compositionally biased region" description="Basic and acidic residues" evidence="1">
    <location>
        <begin position="1"/>
        <end position="10"/>
    </location>
</feature>
<comment type="caution">
    <text evidence="2">The sequence shown here is derived from an EMBL/GenBank/DDBJ whole genome shotgun (WGS) entry which is preliminary data.</text>
</comment>
<dbReference type="PANTHER" id="PTHR33205">
    <property type="entry name" value="TRANSMEMBRANE PROTEIN"/>
    <property type="match status" value="1"/>
</dbReference>
<feature type="region of interest" description="Disordered" evidence="1">
    <location>
        <begin position="1"/>
        <end position="204"/>
    </location>
</feature>
<evidence type="ECO:0000256" key="1">
    <source>
        <dbReference type="SAM" id="MobiDB-lite"/>
    </source>
</evidence>
<name>A0A835MVA5_9ROSI</name>
<accession>A0A835MVA5</accession>
<feature type="compositionally biased region" description="Low complexity" evidence="1">
    <location>
        <begin position="158"/>
        <end position="180"/>
    </location>
</feature>
<dbReference type="EMBL" id="JADGMS010000007">
    <property type="protein sequence ID" value="KAF9678710.1"/>
    <property type="molecule type" value="Genomic_DNA"/>
</dbReference>
<proteinExistence type="predicted"/>
<dbReference type="AlphaFoldDB" id="A0A835MVA5"/>
<feature type="compositionally biased region" description="Basic and acidic residues" evidence="1">
    <location>
        <begin position="43"/>
        <end position="52"/>
    </location>
</feature>
<dbReference type="Proteomes" id="UP000657918">
    <property type="component" value="Unassembled WGS sequence"/>
</dbReference>
<dbReference type="PANTHER" id="PTHR33205:SF1">
    <property type="entry name" value="TRANSMEMBRANE PROTEIN"/>
    <property type="match status" value="1"/>
</dbReference>
<keyword evidence="3" id="KW-1185">Reference proteome</keyword>
<dbReference type="OrthoDB" id="1925485at2759"/>
<feature type="region of interest" description="Disordered" evidence="1">
    <location>
        <begin position="338"/>
        <end position="390"/>
    </location>
</feature>
<evidence type="ECO:0000313" key="3">
    <source>
        <dbReference type="Proteomes" id="UP000657918"/>
    </source>
</evidence>
<feature type="compositionally biased region" description="Polar residues" evidence="1">
    <location>
        <begin position="94"/>
        <end position="103"/>
    </location>
</feature>
<feature type="compositionally biased region" description="Basic residues" evidence="1">
    <location>
        <begin position="69"/>
        <end position="78"/>
    </location>
</feature>
<sequence>MRSGSREGRRWAQARQFNATPARPPPIHDHGAPRPSPPPFEAQRPDASHGEAGEPGCRPSTRQMDAASPRRRKQRARRLAPDGGWNGSPGTLPENGSSITATSGPRPATLPGSRGRWPETGPTPAGNRGAGLSPQRLAPAAPGLSRAGGMQERPRWHQGQGRQGAPPQPQAGPSAPQGCPVSPGQRLPVPKLRLGTPRGQWPVAVPGTTRERLAGSRAPEELNVDFPSSGGTLLGPSRLSKPSKKLFELKFYGRGLEKSNLAVEIISEFSELPRCGVVLLKFPVEELDPASALRGHARRLRPIRHPRKWAAGIMDTARPPIHLRRLPHRYGLLQQACSPAASGQPRAERGRQDSAPPREPRGAGRSRDTRAAFPRPEARRTYAQRLDGSRDSAIHTKYRISLRSSSMREPRYPLPRVVHKEGAPDTEATRACSGTPFPWRGVRCSRVGRASLHARGREGGAPSPACHATGSQVVLFPGYDNDPSAGSPTETLLRLLLPLNDKV</sequence>
<gene>
    <name evidence="2" type="ORF">SADUNF_Sadunf07G0063700</name>
</gene>